<dbReference type="CDD" id="cd06257">
    <property type="entry name" value="DnaJ"/>
    <property type="match status" value="1"/>
</dbReference>
<dbReference type="Gene3D" id="1.10.287.110">
    <property type="entry name" value="DnaJ domain"/>
    <property type="match status" value="1"/>
</dbReference>
<dbReference type="InterPro" id="IPR036869">
    <property type="entry name" value="J_dom_sf"/>
</dbReference>
<dbReference type="PANTHER" id="PTHR15606:SF4">
    <property type="entry name" value="DNAJ HOMOLOG SUBFAMILY C MEMBER 8"/>
    <property type="match status" value="1"/>
</dbReference>
<feature type="region of interest" description="Disordered" evidence="1">
    <location>
        <begin position="181"/>
        <end position="264"/>
    </location>
</feature>
<accession>A0A8J6C348</accession>
<feature type="compositionally biased region" description="Basic and acidic residues" evidence="1">
    <location>
        <begin position="244"/>
        <end position="264"/>
    </location>
</feature>
<dbReference type="Proteomes" id="UP000751190">
    <property type="component" value="Unassembled WGS sequence"/>
</dbReference>
<dbReference type="InterPro" id="IPR042858">
    <property type="entry name" value="DNAJC8"/>
</dbReference>
<dbReference type="PROSITE" id="PS50076">
    <property type="entry name" value="DNAJ_2"/>
    <property type="match status" value="1"/>
</dbReference>
<dbReference type="OMA" id="EIVNKAW"/>
<dbReference type="OrthoDB" id="342454at2759"/>
<gene>
    <name evidence="3" type="ORF">KFE25_009861</name>
</gene>
<dbReference type="Pfam" id="PF00226">
    <property type="entry name" value="DnaJ"/>
    <property type="match status" value="1"/>
</dbReference>
<organism evidence="3 4">
    <name type="scientific">Diacronema lutheri</name>
    <name type="common">Unicellular marine alga</name>
    <name type="synonym">Monochrysis lutheri</name>
    <dbReference type="NCBI Taxonomy" id="2081491"/>
    <lineage>
        <taxon>Eukaryota</taxon>
        <taxon>Haptista</taxon>
        <taxon>Haptophyta</taxon>
        <taxon>Pavlovophyceae</taxon>
        <taxon>Pavlovales</taxon>
        <taxon>Pavlovaceae</taxon>
        <taxon>Diacronema</taxon>
    </lineage>
</organism>
<comment type="caution">
    <text evidence="3">The sequence shown here is derived from an EMBL/GenBank/DDBJ whole genome shotgun (WGS) entry which is preliminary data.</text>
</comment>
<dbReference type="EMBL" id="JAGTXO010000083">
    <property type="protein sequence ID" value="KAG8457101.1"/>
    <property type="molecule type" value="Genomic_DNA"/>
</dbReference>
<dbReference type="InterPro" id="IPR001623">
    <property type="entry name" value="DnaJ_domain"/>
</dbReference>
<dbReference type="SUPFAM" id="SSF46565">
    <property type="entry name" value="Chaperone J-domain"/>
    <property type="match status" value="1"/>
</dbReference>
<protein>
    <recommendedName>
        <fullName evidence="2">J domain-containing protein</fullName>
    </recommendedName>
</protein>
<evidence type="ECO:0000256" key="1">
    <source>
        <dbReference type="SAM" id="MobiDB-lite"/>
    </source>
</evidence>
<sequence>MSLETAMVKANAQDVHYQAFMSELLALAEFEAETLPQPAGEAAVARLHRLGWQYLNLNPYYVLLLEPGCSADEARTAYRRMSLQVHPDKHGGDPRAGAAFEMVKKAYDKMDSEDKLDLCNRICQGARKRVDEQIKAAKKALRKDGKDEVVPEDEPRVYRRTVRQFVCKMFVEFEQRRAQLEARDANERKRKTEEAALEAEESKLASKEAAAWEKSRQKRVAGWRAWTSGSGRGLKRPPAVKAEGTAERDKEFEARGVEWRRDWR</sequence>
<name>A0A8J6C348_DIALT</name>
<proteinExistence type="predicted"/>
<evidence type="ECO:0000313" key="4">
    <source>
        <dbReference type="Proteomes" id="UP000751190"/>
    </source>
</evidence>
<feature type="domain" description="J" evidence="2">
    <location>
        <begin position="58"/>
        <end position="134"/>
    </location>
</feature>
<evidence type="ECO:0000313" key="3">
    <source>
        <dbReference type="EMBL" id="KAG8457101.1"/>
    </source>
</evidence>
<keyword evidence="4" id="KW-1185">Reference proteome</keyword>
<evidence type="ECO:0000259" key="2">
    <source>
        <dbReference type="PROSITE" id="PS50076"/>
    </source>
</evidence>
<dbReference type="AlphaFoldDB" id="A0A8J6C348"/>
<dbReference type="GO" id="GO:0005634">
    <property type="term" value="C:nucleus"/>
    <property type="evidence" value="ECO:0007669"/>
    <property type="project" value="TreeGrafter"/>
</dbReference>
<feature type="compositionally biased region" description="Basic and acidic residues" evidence="1">
    <location>
        <begin position="181"/>
        <end position="215"/>
    </location>
</feature>
<dbReference type="SMART" id="SM00271">
    <property type="entry name" value="DnaJ"/>
    <property type="match status" value="1"/>
</dbReference>
<dbReference type="PANTHER" id="PTHR15606">
    <property type="entry name" value="DNAJ HOMOLOG SUBFAMILY C MEMBER 8/LIPOPOLYSACCHARIDE SPECIFIC RESPONSE-7-RELATED"/>
    <property type="match status" value="1"/>
</dbReference>
<dbReference type="PRINTS" id="PR00625">
    <property type="entry name" value="JDOMAIN"/>
</dbReference>
<reference evidence="3" key="1">
    <citation type="submission" date="2021-05" db="EMBL/GenBank/DDBJ databases">
        <title>The genome of the haptophyte Pavlova lutheri (Diacronema luteri, Pavlovales) - a model for lipid biosynthesis in eukaryotic algae.</title>
        <authorList>
            <person name="Hulatt C.J."/>
            <person name="Posewitz M.C."/>
        </authorList>
    </citation>
    <scope>NUCLEOTIDE SEQUENCE</scope>
    <source>
        <strain evidence="3">NIVA-4/92</strain>
    </source>
</reference>